<keyword evidence="3" id="KW-1185">Reference proteome</keyword>
<proteinExistence type="predicted"/>
<protein>
    <submittedName>
        <fullName evidence="2">Uncharacterized protein</fullName>
    </submittedName>
</protein>
<feature type="chain" id="PRO_5047375944" evidence="1">
    <location>
        <begin position="26"/>
        <end position="358"/>
    </location>
</feature>
<reference evidence="2 3" key="1">
    <citation type="submission" date="2023-09" db="EMBL/GenBank/DDBJ databases">
        <authorList>
            <person name="Rey-Velasco X."/>
        </authorList>
    </citation>
    <scope>NUCLEOTIDE SEQUENCE [LARGE SCALE GENOMIC DNA]</scope>
    <source>
        <strain evidence="2 3">P385</strain>
    </source>
</reference>
<dbReference type="EMBL" id="JAVRHY010000004">
    <property type="protein sequence ID" value="MDT0617944.1"/>
    <property type="molecule type" value="Genomic_DNA"/>
</dbReference>
<gene>
    <name evidence="2" type="ORF">RM531_05625</name>
</gene>
<accession>A0ABU3B668</accession>
<organism evidence="2 3">
    <name type="scientific">Spectribacter acetivorans</name>
    <dbReference type="NCBI Taxonomy" id="3075603"/>
    <lineage>
        <taxon>Bacteria</taxon>
        <taxon>Pseudomonadati</taxon>
        <taxon>Pseudomonadota</taxon>
        <taxon>Gammaproteobacteria</taxon>
        <taxon>Salinisphaerales</taxon>
        <taxon>Salinisphaeraceae</taxon>
        <taxon>Spectribacter</taxon>
    </lineage>
</organism>
<keyword evidence="1" id="KW-0732">Signal</keyword>
<comment type="caution">
    <text evidence="2">The sequence shown here is derived from an EMBL/GenBank/DDBJ whole genome shotgun (WGS) entry which is preliminary data.</text>
</comment>
<dbReference type="RefSeq" id="WP_311657920.1">
    <property type="nucleotide sequence ID" value="NZ_JAVRHY010000004.1"/>
</dbReference>
<sequence length="358" mass="33930">MTTKHCLKSAGLGLALLAASSGSWAQDGGNIVAALDHAVANLDSTLKNVLTGNAVAATDDLQILVNTLAMDLTDGSPLADLAAEGGTLQGLTDPLFGIARSNVAPLLGQLSAPVVEIAAPLSSLYVNGGLLANGIPLVNGEEIVLLSDASLPSLGGLGLPTGLLVVVRDLAEVDLLGPGDGDGGGVLLPIAGGDGSLPLLGGTDGLPLIGGLLGGEGGLPLVGGLLGGEGGIPIVGGLLGGEGGLPLLGGDSAGGLPIVGGLLGGEGGIPIVGALLGGDGDLLLIGDLLGGDDGGLPLIGGLLGGQGGLPIVGGLLGGGMVMAGGSNGLLPEEVPLPLNQVDGGTLTALARDVTLQGL</sequence>
<evidence type="ECO:0000313" key="3">
    <source>
        <dbReference type="Proteomes" id="UP001259982"/>
    </source>
</evidence>
<evidence type="ECO:0000313" key="2">
    <source>
        <dbReference type="EMBL" id="MDT0617944.1"/>
    </source>
</evidence>
<name>A0ABU3B668_9GAMM</name>
<dbReference type="Proteomes" id="UP001259982">
    <property type="component" value="Unassembled WGS sequence"/>
</dbReference>
<feature type="signal peptide" evidence="1">
    <location>
        <begin position="1"/>
        <end position="25"/>
    </location>
</feature>
<evidence type="ECO:0000256" key="1">
    <source>
        <dbReference type="SAM" id="SignalP"/>
    </source>
</evidence>